<reference evidence="1" key="2">
    <citation type="journal article" date="2015" name="Data Brief">
        <title>Shoot transcriptome of the giant reed, Arundo donax.</title>
        <authorList>
            <person name="Barrero R.A."/>
            <person name="Guerrero F.D."/>
            <person name="Moolhuijzen P."/>
            <person name="Goolsby J.A."/>
            <person name="Tidwell J."/>
            <person name="Bellgard S.E."/>
            <person name="Bellgard M.I."/>
        </authorList>
    </citation>
    <scope>NUCLEOTIDE SEQUENCE</scope>
    <source>
        <tissue evidence="1">Shoot tissue taken approximately 20 cm above the soil surface</tissue>
    </source>
</reference>
<dbReference type="EMBL" id="GBRH01196504">
    <property type="protein sequence ID" value="JAE01392.1"/>
    <property type="molecule type" value="Transcribed_RNA"/>
</dbReference>
<protein>
    <submittedName>
        <fullName evidence="1">Uncharacterized protein</fullName>
    </submittedName>
</protein>
<sequence length="45" mass="5041">MFLCISGCVLSMYIKTELVMTRALNHDIICDTCALLNQECVLGNF</sequence>
<dbReference type="AlphaFoldDB" id="A0A0A9EMP6"/>
<proteinExistence type="predicted"/>
<evidence type="ECO:0000313" key="1">
    <source>
        <dbReference type="EMBL" id="JAE01392.1"/>
    </source>
</evidence>
<organism evidence="1">
    <name type="scientific">Arundo donax</name>
    <name type="common">Giant reed</name>
    <name type="synonym">Donax arundinaceus</name>
    <dbReference type="NCBI Taxonomy" id="35708"/>
    <lineage>
        <taxon>Eukaryota</taxon>
        <taxon>Viridiplantae</taxon>
        <taxon>Streptophyta</taxon>
        <taxon>Embryophyta</taxon>
        <taxon>Tracheophyta</taxon>
        <taxon>Spermatophyta</taxon>
        <taxon>Magnoliopsida</taxon>
        <taxon>Liliopsida</taxon>
        <taxon>Poales</taxon>
        <taxon>Poaceae</taxon>
        <taxon>PACMAD clade</taxon>
        <taxon>Arundinoideae</taxon>
        <taxon>Arundineae</taxon>
        <taxon>Arundo</taxon>
    </lineage>
</organism>
<reference evidence="1" key="1">
    <citation type="submission" date="2014-09" db="EMBL/GenBank/DDBJ databases">
        <authorList>
            <person name="Magalhaes I.L.F."/>
            <person name="Oliveira U."/>
            <person name="Santos F.R."/>
            <person name="Vidigal T.H.D.A."/>
            <person name="Brescovit A.D."/>
            <person name="Santos A.J."/>
        </authorList>
    </citation>
    <scope>NUCLEOTIDE SEQUENCE</scope>
    <source>
        <tissue evidence="1">Shoot tissue taken approximately 20 cm above the soil surface</tissue>
    </source>
</reference>
<accession>A0A0A9EMP6</accession>
<name>A0A0A9EMP6_ARUDO</name>